<feature type="repeat" description="WD" evidence="11">
    <location>
        <begin position="241"/>
        <end position="283"/>
    </location>
</feature>
<dbReference type="InterPro" id="IPR049566">
    <property type="entry name" value="WDR59_RTC1-like_RING_Znf"/>
</dbReference>
<evidence type="ECO:0000256" key="3">
    <source>
        <dbReference type="ARBA" id="ARBA00015098"/>
    </source>
</evidence>
<comment type="subcellular location">
    <subcellularLocation>
        <location evidence="1">Vacuole</location>
    </subcellularLocation>
</comment>
<dbReference type="PROSITE" id="PS50294">
    <property type="entry name" value="WD_REPEATS_REGION"/>
    <property type="match status" value="2"/>
</dbReference>
<keyword evidence="8 10" id="KW-0863">Zinc-finger</keyword>
<keyword evidence="14" id="KW-1185">Reference proteome</keyword>
<sequence>MAVDSISKHGTKSVLPSNRLDTGNKYNFSHYSGNKISSNSAGLVGTPGLGSFYFSVQNRPKLMMRSSHIGSYFSHEGLIHLSGDGNIQKDNAFDSSRTKKWRSNSLEPIESNCYKSSSTSSSSGLLYKVKVKKELASIDAIHDPQACAIVCAGKSHLGYYKFSTQDRSLICTHDIISSYNSQCNSLQSKRSRPIKFSTIADVKTGFQQYTNHVAICSNSTIISVYDISKRQSYESAIVKSFAEHTRSINGFDFNMIRPHLILSGGQDGCLKIWDLRSNSAQKRSSGCDINITSTFGSIRDTKWMPGYNFASYDDKLTREMKSHGGYKFASIHDSGAILTFDFRQPTQPEKKINAHTGPGLCINWHPHQDYIVSGGRDGKCSLWYLGDKKPNDNNNSNDNGINMVSSPQLPNSYQNTYSNNNTASNLAVIYPETTINIGSPITKLKFRPYYDKNVYNSMLAISCMGDEAQVSIHSLARRYIPKHILQTSASAVGLVWWDSNILFDIDRNNYVNGWDLSKEPTVLETLPKICTAWRDIEGYGFTYIDQEVGSYKSNQEAHKVVSPLKWERPSRKEISPNPSSVVSSSGIINTLEMNNSITTSDKIPPKLKATYSSKSLLSTKSYNSNTNFSLKSGPSKQEISEKSPYVITLDLPYIFNEMRQKQLSRMQKELVETKTNIFKEMPVETFKYLVRKLNFLLENEKKNMRNELSTDGDSTKTEDERKKEDLMKKFGFTENATWTALVNKNNDERRSSLFDSQFGIESKKTGTDISDHLRSKNESIMSSGNDSELVSHVPTKLYSKKKDTKTSMLSKALQKPHINRKEKIQILLKLIAAVNHNANVYSDIGDISTFKAWIVIRDTLFWDLKKMDVLDENNIIIEEQSENSSKESLIDSGYIQSPFSDDSPYSSKIASVGRDSLSLVEEQPQALHDDSKELKRKPVSTLQKQLQASKNDTNMLSQETNQTQKINSNDEKSLVNNLEVKNDKSLISQSAGDIYNGKGMPILKRRQGRLSFIDTFMNDRRHLVGLVDETMSNRYAPSVINSSPQSKLSSFHSVTSGYLHDPFTSKILSHMGSAHEVENQVLLDKFLENGSIGSSSDEHCLYDRDMFSHKKGGDVCMPPWDTATIIKQLYQQAIESGNTLLGMNILLLFHTIYDILPEEVVKNSLVEFVTILHRFETFEIATALLKACPWDDIIGGSFGHSSSIQIYCDKCHKLLINEYSKERFTIERNNQNIRKEREIAMDDNSNDGDNDDKIGIDIDPMTRFGYWYCDNCKKPNSLCVYCEKPMKKLSIALLSCGHEGHFECFQEWFLDENMDTCPAGCNIELNL</sequence>
<feature type="repeat" description="WD" evidence="11">
    <location>
        <begin position="352"/>
        <end position="383"/>
    </location>
</feature>
<dbReference type="EMBL" id="JAWIZZ010000055">
    <property type="protein sequence ID" value="KAK5774254.1"/>
    <property type="molecule type" value="Genomic_DNA"/>
</dbReference>
<dbReference type="GO" id="GO:0008270">
    <property type="term" value="F:zinc ion binding"/>
    <property type="evidence" value="ECO:0007669"/>
    <property type="project" value="UniProtKB-KW"/>
</dbReference>
<dbReference type="GO" id="GO:0061700">
    <property type="term" value="C:GATOR2 complex"/>
    <property type="evidence" value="ECO:0007669"/>
    <property type="project" value="TreeGrafter"/>
</dbReference>
<dbReference type="PANTHER" id="PTHR46200">
    <property type="entry name" value="GATOR COMPLEX PROTEIN WDR24"/>
    <property type="match status" value="1"/>
</dbReference>
<dbReference type="InterPro" id="IPR019775">
    <property type="entry name" value="WD40_repeat_CS"/>
</dbReference>
<proteinExistence type="inferred from homology"/>
<organism evidence="13 14">
    <name type="scientific">Arxiozyma heterogenica</name>
    <dbReference type="NCBI Taxonomy" id="278026"/>
    <lineage>
        <taxon>Eukaryota</taxon>
        <taxon>Fungi</taxon>
        <taxon>Dikarya</taxon>
        <taxon>Ascomycota</taxon>
        <taxon>Saccharomycotina</taxon>
        <taxon>Saccharomycetes</taxon>
        <taxon>Saccharomycetales</taxon>
        <taxon>Saccharomycetaceae</taxon>
        <taxon>Arxiozyma</taxon>
    </lineage>
</organism>
<evidence type="ECO:0000256" key="4">
    <source>
        <dbReference type="ARBA" id="ARBA00022554"/>
    </source>
</evidence>
<dbReference type="SMART" id="SM00320">
    <property type="entry name" value="WD40"/>
    <property type="match status" value="2"/>
</dbReference>
<keyword evidence="4" id="KW-0926">Vacuole</keyword>
<gene>
    <name evidence="13" type="ORF">RI543_004543</name>
</gene>
<dbReference type="Gene3D" id="2.130.10.10">
    <property type="entry name" value="YVTN repeat-like/Quinoprotein amine dehydrogenase"/>
    <property type="match status" value="2"/>
</dbReference>
<evidence type="ECO:0000256" key="8">
    <source>
        <dbReference type="ARBA" id="ARBA00022771"/>
    </source>
</evidence>
<feature type="domain" description="RING-type" evidence="12">
    <location>
        <begin position="1279"/>
        <end position="1318"/>
    </location>
</feature>
<dbReference type="PANTHER" id="PTHR46200:SF1">
    <property type="entry name" value="GATOR COMPLEX PROTEIN WDR24"/>
    <property type="match status" value="1"/>
</dbReference>
<evidence type="ECO:0000256" key="6">
    <source>
        <dbReference type="ARBA" id="ARBA00022723"/>
    </source>
</evidence>
<evidence type="ECO:0000256" key="9">
    <source>
        <dbReference type="ARBA" id="ARBA00022833"/>
    </source>
</evidence>
<keyword evidence="5 11" id="KW-0853">WD repeat</keyword>
<evidence type="ECO:0000256" key="7">
    <source>
        <dbReference type="ARBA" id="ARBA00022737"/>
    </source>
</evidence>
<dbReference type="Pfam" id="PF00400">
    <property type="entry name" value="WD40"/>
    <property type="match status" value="2"/>
</dbReference>
<dbReference type="SUPFAM" id="SSF50978">
    <property type="entry name" value="WD40 repeat-like"/>
    <property type="match status" value="1"/>
</dbReference>
<dbReference type="InterPro" id="IPR001680">
    <property type="entry name" value="WD40_rpt"/>
</dbReference>
<evidence type="ECO:0000256" key="1">
    <source>
        <dbReference type="ARBA" id="ARBA00004116"/>
    </source>
</evidence>
<reference evidence="14" key="1">
    <citation type="submission" date="2023-07" db="EMBL/GenBank/DDBJ databases">
        <title>A draft genome of Kazachstania heterogenica Y-27499.</title>
        <authorList>
            <person name="Donic C."/>
            <person name="Kralova J.S."/>
            <person name="Fidel L."/>
            <person name="Ben-Dor S."/>
            <person name="Jung S."/>
        </authorList>
    </citation>
    <scope>NUCLEOTIDE SEQUENCE [LARGE SCALE GENOMIC DNA]</scope>
    <source>
        <strain evidence="14">Y27499</strain>
    </source>
</reference>
<dbReference type="GO" id="GO:0005829">
    <property type="term" value="C:cytosol"/>
    <property type="evidence" value="ECO:0007669"/>
    <property type="project" value="TreeGrafter"/>
</dbReference>
<evidence type="ECO:0000256" key="11">
    <source>
        <dbReference type="PROSITE-ProRule" id="PRU00221"/>
    </source>
</evidence>
<protein>
    <recommendedName>
        <fullName evidence="3">Restriction of telomere capping protein 1</fullName>
    </recommendedName>
</protein>
<evidence type="ECO:0000256" key="2">
    <source>
        <dbReference type="ARBA" id="ARBA00008863"/>
    </source>
</evidence>
<evidence type="ECO:0000256" key="10">
    <source>
        <dbReference type="PROSITE-ProRule" id="PRU00175"/>
    </source>
</evidence>
<dbReference type="GO" id="GO:0016239">
    <property type="term" value="P:positive regulation of macroautophagy"/>
    <property type="evidence" value="ECO:0007669"/>
    <property type="project" value="TreeGrafter"/>
</dbReference>
<evidence type="ECO:0000259" key="12">
    <source>
        <dbReference type="PROSITE" id="PS50089"/>
    </source>
</evidence>
<dbReference type="GO" id="GO:0005774">
    <property type="term" value="C:vacuolar membrane"/>
    <property type="evidence" value="ECO:0007669"/>
    <property type="project" value="TreeGrafter"/>
</dbReference>
<keyword evidence="7" id="KW-0677">Repeat</keyword>
<dbReference type="Pfam" id="PF17120">
    <property type="entry name" value="zf-RING_16"/>
    <property type="match status" value="1"/>
</dbReference>
<dbReference type="InterPro" id="IPR001841">
    <property type="entry name" value="Znf_RING"/>
</dbReference>
<dbReference type="InterPro" id="IPR015943">
    <property type="entry name" value="WD40/YVTN_repeat-like_dom_sf"/>
</dbReference>
<dbReference type="PROSITE" id="PS50089">
    <property type="entry name" value="ZF_RING_2"/>
    <property type="match status" value="1"/>
</dbReference>
<comment type="caution">
    <text evidence="13">The sequence shown here is derived from an EMBL/GenBank/DDBJ whole genome shotgun (WGS) entry which is preliminary data.</text>
</comment>
<evidence type="ECO:0000313" key="13">
    <source>
        <dbReference type="EMBL" id="KAK5774254.1"/>
    </source>
</evidence>
<name>A0AAN7ZRK8_9SACH</name>
<dbReference type="PROSITE" id="PS00678">
    <property type="entry name" value="WD_REPEATS_1"/>
    <property type="match status" value="1"/>
</dbReference>
<dbReference type="CDD" id="cd16488">
    <property type="entry name" value="mRING-H2-C3H3C2_Mio-like"/>
    <property type="match status" value="1"/>
</dbReference>
<dbReference type="InterPro" id="IPR036322">
    <property type="entry name" value="WD40_repeat_dom_sf"/>
</dbReference>
<dbReference type="PROSITE" id="PS50082">
    <property type="entry name" value="WD_REPEATS_2"/>
    <property type="match status" value="2"/>
</dbReference>
<evidence type="ECO:0000256" key="5">
    <source>
        <dbReference type="ARBA" id="ARBA00022574"/>
    </source>
</evidence>
<dbReference type="InterPro" id="IPR037590">
    <property type="entry name" value="WDR24"/>
</dbReference>
<evidence type="ECO:0000313" key="14">
    <source>
        <dbReference type="Proteomes" id="UP001306508"/>
    </source>
</evidence>
<keyword evidence="6" id="KW-0479">Metal-binding</keyword>
<keyword evidence="9" id="KW-0862">Zinc</keyword>
<dbReference type="Proteomes" id="UP001306508">
    <property type="component" value="Unassembled WGS sequence"/>
</dbReference>
<accession>A0AAN7ZRK8</accession>
<comment type="similarity">
    <text evidence="2">Belongs to the WD repeat RTC1 family.</text>
</comment>
<dbReference type="GO" id="GO:1904263">
    <property type="term" value="P:positive regulation of TORC1 signaling"/>
    <property type="evidence" value="ECO:0007669"/>
    <property type="project" value="TreeGrafter"/>
</dbReference>